<dbReference type="EMBL" id="PUHY01000015">
    <property type="protein sequence ID" value="PQO29457.1"/>
    <property type="molecule type" value="Genomic_DNA"/>
</dbReference>
<dbReference type="InterPro" id="IPR052713">
    <property type="entry name" value="FeoA"/>
</dbReference>
<evidence type="ECO:0000313" key="4">
    <source>
        <dbReference type="Proteomes" id="UP000238322"/>
    </source>
</evidence>
<dbReference type="PANTHER" id="PTHR42954:SF2">
    <property type="entry name" value="FE(2+) TRANSPORT PROTEIN A"/>
    <property type="match status" value="1"/>
</dbReference>
<organism evidence="3 4">
    <name type="scientific">Blastopirellula marina</name>
    <dbReference type="NCBI Taxonomy" id="124"/>
    <lineage>
        <taxon>Bacteria</taxon>
        <taxon>Pseudomonadati</taxon>
        <taxon>Planctomycetota</taxon>
        <taxon>Planctomycetia</taxon>
        <taxon>Pirellulales</taxon>
        <taxon>Pirellulaceae</taxon>
        <taxon>Blastopirellula</taxon>
    </lineage>
</organism>
<keyword evidence="1" id="KW-0408">Iron</keyword>
<dbReference type="InterPro" id="IPR038157">
    <property type="entry name" value="FeoA_core_dom"/>
</dbReference>
<sequence length="74" mass="7842">MLKLSELAIGEEGVIASIDNSGVAAVRLMEMGMTPGCAVKLVGTAPFGDPLEVEIRGYHLSLRRTEAELVELVS</sequence>
<gene>
    <name evidence="3" type="ORF">C5Y83_25670</name>
</gene>
<reference evidence="3 4" key="1">
    <citation type="submission" date="2018-02" db="EMBL/GenBank/DDBJ databases">
        <title>Comparative genomes isolates from brazilian mangrove.</title>
        <authorList>
            <person name="Araujo J.E."/>
            <person name="Taketani R.G."/>
            <person name="Silva M.C.P."/>
            <person name="Loureco M.V."/>
            <person name="Andreote F.D."/>
        </authorList>
    </citation>
    <scope>NUCLEOTIDE SEQUENCE [LARGE SCALE GENOMIC DNA]</scope>
    <source>
        <strain evidence="3 4">Hex-1 MGV</strain>
    </source>
</reference>
<evidence type="ECO:0000259" key="2">
    <source>
        <dbReference type="SMART" id="SM00899"/>
    </source>
</evidence>
<dbReference type="RefSeq" id="WP_105332651.1">
    <property type="nucleotide sequence ID" value="NZ_PUHY01000015.1"/>
</dbReference>
<proteinExistence type="predicted"/>
<dbReference type="Proteomes" id="UP000238322">
    <property type="component" value="Unassembled WGS sequence"/>
</dbReference>
<evidence type="ECO:0000313" key="3">
    <source>
        <dbReference type="EMBL" id="PQO29457.1"/>
    </source>
</evidence>
<comment type="caution">
    <text evidence="3">The sequence shown here is derived from an EMBL/GenBank/DDBJ whole genome shotgun (WGS) entry which is preliminary data.</text>
</comment>
<accession>A0A2S8FBD5</accession>
<feature type="domain" description="Ferrous iron transporter FeoA-like" evidence="2">
    <location>
        <begin position="2"/>
        <end position="74"/>
    </location>
</feature>
<dbReference type="AlphaFoldDB" id="A0A2S8FBD5"/>
<dbReference type="InterPro" id="IPR007167">
    <property type="entry name" value="Fe-transptr_FeoA-like"/>
</dbReference>
<protein>
    <recommendedName>
        <fullName evidence="2">Ferrous iron transporter FeoA-like domain-containing protein</fullName>
    </recommendedName>
</protein>
<evidence type="ECO:0000256" key="1">
    <source>
        <dbReference type="ARBA" id="ARBA00023004"/>
    </source>
</evidence>
<dbReference type="PANTHER" id="PTHR42954">
    <property type="entry name" value="FE(2+) TRANSPORT PROTEIN A"/>
    <property type="match status" value="1"/>
</dbReference>
<dbReference type="SMART" id="SM00899">
    <property type="entry name" value="FeoA"/>
    <property type="match status" value="1"/>
</dbReference>
<dbReference type="Pfam" id="PF04023">
    <property type="entry name" value="FeoA"/>
    <property type="match status" value="1"/>
</dbReference>
<dbReference type="GO" id="GO:0046914">
    <property type="term" value="F:transition metal ion binding"/>
    <property type="evidence" value="ECO:0007669"/>
    <property type="project" value="InterPro"/>
</dbReference>
<dbReference type="OrthoDB" id="9811076at2"/>
<dbReference type="InterPro" id="IPR008988">
    <property type="entry name" value="Transcriptional_repressor_C"/>
</dbReference>
<name>A0A2S8FBD5_9BACT</name>
<dbReference type="SUPFAM" id="SSF50037">
    <property type="entry name" value="C-terminal domain of transcriptional repressors"/>
    <property type="match status" value="1"/>
</dbReference>
<dbReference type="Gene3D" id="2.30.30.90">
    <property type="match status" value="1"/>
</dbReference>